<dbReference type="Proteomes" id="UP000664203">
    <property type="component" value="Unassembled WGS sequence"/>
</dbReference>
<comment type="caution">
    <text evidence="1">The sequence shown here is derived from an EMBL/GenBank/DDBJ whole genome shotgun (WGS) entry which is preliminary data.</text>
</comment>
<gene>
    <name evidence="1" type="ORF">ALECFALPRED_010218</name>
</gene>
<protein>
    <submittedName>
        <fullName evidence="1">Uncharacterized protein</fullName>
    </submittedName>
</protein>
<organism evidence="1 2">
    <name type="scientific">Alectoria fallacina</name>
    <dbReference type="NCBI Taxonomy" id="1903189"/>
    <lineage>
        <taxon>Eukaryota</taxon>
        <taxon>Fungi</taxon>
        <taxon>Dikarya</taxon>
        <taxon>Ascomycota</taxon>
        <taxon>Pezizomycotina</taxon>
        <taxon>Lecanoromycetes</taxon>
        <taxon>OSLEUM clade</taxon>
        <taxon>Lecanoromycetidae</taxon>
        <taxon>Lecanorales</taxon>
        <taxon>Lecanorineae</taxon>
        <taxon>Parmeliaceae</taxon>
        <taxon>Alectoria</taxon>
    </lineage>
</organism>
<feature type="non-terminal residue" evidence="1">
    <location>
        <position position="90"/>
    </location>
</feature>
<evidence type="ECO:0000313" key="2">
    <source>
        <dbReference type="Proteomes" id="UP000664203"/>
    </source>
</evidence>
<proteinExistence type="predicted"/>
<accession>A0A8H3J8V0</accession>
<sequence length="90" mass="10037">MFCPHHHFGLGTGPGNSFAAILQKAVINAATMQDKHTELFSCDRCPTDYLVVVEDDEAVLEVWHDLGNGFSVEDPSWQSHLYSDQNGIFK</sequence>
<evidence type="ECO:0000313" key="1">
    <source>
        <dbReference type="EMBL" id="CAF9942913.1"/>
    </source>
</evidence>
<reference evidence="1" key="1">
    <citation type="submission" date="2021-03" db="EMBL/GenBank/DDBJ databases">
        <authorList>
            <person name="Tagirdzhanova G."/>
        </authorList>
    </citation>
    <scope>NUCLEOTIDE SEQUENCE</scope>
</reference>
<name>A0A8H3J8V0_9LECA</name>
<dbReference type="EMBL" id="CAJPDR010000836">
    <property type="protein sequence ID" value="CAF9942913.1"/>
    <property type="molecule type" value="Genomic_DNA"/>
</dbReference>
<dbReference type="OrthoDB" id="5348998at2759"/>
<dbReference type="AlphaFoldDB" id="A0A8H3J8V0"/>
<keyword evidence="2" id="KW-1185">Reference proteome</keyword>